<proteinExistence type="predicted"/>
<keyword evidence="2" id="KW-0067">ATP-binding</keyword>
<reference evidence="2 3" key="1">
    <citation type="journal article" date="2019" name="Int. J. Syst. Evol. Microbiol.">
        <title>The Global Catalogue of Microorganisms (GCM) 10K type strain sequencing project: providing services to taxonomists for standard genome sequencing and annotation.</title>
        <authorList>
            <consortium name="The Broad Institute Genomics Platform"/>
            <consortium name="The Broad Institute Genome Sequencing Center for Infectious Disease"/>
            <person name="Wu L."/>
            <person name="Ma J."/>
        </authorList>
    </citation>
    <scope>NUCLEOTIDE SEQUENCE [LARGE SCALE GENOMIC DNA]</scope>
    <source>
        <strain evidence="2 3">JCM 10977</strain>
    </source>
</reference>
<dbReference type="InterPro" id="IPR038727">
    <property type="entry name" value="NadR/Ttd14_AAA_dom"/>
</dbReference>
<feature type="domain" description="NadR/Ttd14 AAA" evidence="1">
    <location>
        <begin position="3"/>
        <end position="168"/>
    </location>
</feature>
<dbReference type="Gene3D" id="3.40.50.300">
    <property type="entry name" value="P-loop containing nucleotide triphosphate hydrolases"/>
    <property type="match status" value="1"/>
</dbReference>
<keyword evidence="3" id="KW-1185">Reference proteome</keyword>
<accession>A0ABN1R3H1</accession>
<evidence type="ECO:0000259" key="1">
    <source>
        <dbReference type="Pfam" id="PF13521"/>
    </source>
</evidence>
<organism evidence="2 3">
    <name type="scientific">Kribbella koreensis</name>
    <dbReference type="NCBI Taxonomy" id="57909"/>
    <lineage>
        <taxon>Bacteria</taxon>
        <taxon>Bacillati</taxon>
        <taxon>Actinomycetota</taxon>
        <taxon>Actinomycetes</taxon>
        <taxon>Propionibacteriales</taxon>
        <taxon>Kribbellaceae</taxon>
        <taxon>Kribbella</taxon>
    </lineage>
</organism>
<dbReference type="Proteomes" id="UP001500542">
    <property type="component" value="Unassembled WGS sequence"/>
</dbReference>
<dbReference type="SUPFAM" id="SSF52540">
    <property type="entry name" value="P-loop containing nucleoside triphosphate hydrolases"/>
    <property type="match status" value="1"/>
</dbReference>
<sequence>MRLALVGAHGAGKTTLANALHAQTGIGVVQLSPMRDPRPGHRKELADCSAAEICQLAVRRSWERVRGETAAHSFISDGSVLHEWAYLLARLPDNEAVLRGFAEGVAIDTWTTLGERYDLIVWVPVEFPLPADAPITTEFQALLDSYLNSWVTASGVPILTVRGSVTERVATVAYFLREAV</sequence>
<comment type="caution">
    <text evidence="2">The sequence shown here is derived from an EMBL/GenBank/DDBJ whole genome shotgun (WGS) entry which is preliminary data.</text>
</comment>
<dbReference type="GO" id="GO:0005524">
    <property type="term" value="F:ATP binding"/>
    <property type="evidence" value="ECO:0007669"/>
    <property type="project" value="UniProtKB-KW"/>
</dbReference>
<evidence type="ECO:0000313" key="3">
    <source>
        <dbReference type="Proteomes" id="UP001500542"/>
    </source>
</evidence>
<dbReference type="EMBL" id="BAAAHK010000013">
    <property type="protein sequence ID" value="GAA0950297.1"/>
    <property type="molecule type" value="Genomic_DNA"/>
</dbReference>
<name>A0ABN1R3H1_9ACTN</name>
<dbReference type="InterPro" id="IPR027417">
    <property type="entry name" value="P-loop_NTPase"/>
</dbReference>
<dbReference type="RefSeq" id="WP_343974766.1">
    <property type="nucleotide sequence ID" value="NZ_BAAAHK010000013.1"/>
</dbReference>
<evidence type="ECO:0000313" key="2">
    <source>
        <dbReference type="EMBL" id="GAA0950297.1"/>
    </source>
</evidence>
<dbReference type="Pfam" id="PF13521">
    <property type="entry name" value="AAA_28"/>
    <property type="match status" value="1"/>
</dbReference>
<gene>
    <name evidence="2" type="ORF">GCM10009554_50000</name>
</gene>
<protein>
    <submittedName>
        <fullName evidence="2">ATP-binding protein</fullName>
    </submittedName>
</protein>
<keyword evidence="2" id="KW-0547">Nucleotide-binding</keyword>